<name>A0A6A7KBI0_9FIRM</name>
<protein>
    <submittedName>
        <fullName evidence="2">Uncharacterized protein</fullName>
    </submittedName>
</protein>
<organism evidence="2 3">
    <name type="scientific">Alkalibaculum sporogenes</name>
    <dbReference type="NCBI Taxonomy" id="2655001"/>
    <lineage>
        <taxon>Bacteria</taxon>
        <taxon>Bacillati</taxon>
        <taxon>Bacillota</taxon>
        <taxon>Clostridia</taxon>
        <taxon>Eubacteriales</taxon>
        <taxon>Eubacteriaceae</taxon>
        <taxon>Alkalibaculum</taxon>
    </lineage>
</organism>
<feature type="transmembrane region" description="Helical" evidence="1">
    <location>
        <begin position="150"/>
        <end position="174"/>
    </location>
</feature>
<dbReference type="AlphaFoldDB" id="A0A6A7KBI0"/>
<feature type="transmembrane region" description="Helical" evidence="1">
    <location>
        <begin position="12"/>
        <end position="34"/>
    </location>
</feature>
<feature type="transmembrane region" description="Helical" evidence="1">
    <location>
        <begin position="92"/>
        <end position="121"/>
    </location>
</feature>
<dbReference type="RefSeq" id="WP_152804799.1">
    <property type="nucleotide sequence ID" value="NZ_WHNX01000017.1"/>
</dbReference>
<keyword evidence="3" id="KW-1185">Reference proteome</keyword>
<proteinExistence type="predicted"/>
<accession>A0A6A7KBI0</accession>
<feature type="transmembrane region" description="Helical" evidence="1">
    <location>
        <begin position="181"/>
        <end position="206"/>
    </location>
</feature>
<gene>
    <name evidence="2" type="ORF">GC105_11245</name>
</gene>
<keyword evidence="1" id="KW-0472">Membrane</keyword>
<evidence type="ECO:0000313" key="3">
    <source>
        <dbReference type="Proteomes" id="UP000440004"/>
    </source>
</evidence>
<dbReference type="Proteomes" id="UP000440004">
    <property type="component" value="Unassembled WGS sequence"/>
</dbReference>
<comment type="caution">
    <text evidence="2">The sequence shown here is derived from an EMBL/GenBank/DDBJ whole genome shotgun (WGS) entry which is preliminary data.</text>
</comment>
<feature type="transmembrane region" description="Helical" evidence="1">
    <location>
        <begin position="54"/>
        <end position="71"/>
    </location>
</feature>
<dbReference type="EMBL" id="WHNX01000017">
    <property type="protein sequence ID" value="MPW26363.1"/>
    <property type="molecule type" value="Genomic_DNA"/>
</dbReference>
<keyword evidence="1" id="KW-1133">Transmembrane helix</keyword>
<keyword evidence="1" id="KW-0812">Transmembrane</keyword>
<feature type="transmembrane region" description="Helical" evidence="1">
    <location>
        <begin position="226"/>
        <end position="248"/>
    </location>
</feature>
<sequence>MYLIISEVKKIFKFSIITTIISNILFVIICYMIQNQYALFYNMQLWSIGGEYLSLFYIIIAVVPVCWIMVYERKNNYLAYVVPRISKLKYLLLKWLISAFSSALVMFIISFTALLFILYIFPQVDIVLPLSENDISIRVYKGLLYVKYPLLYGFLLSAWRGILAFLFSTLGYVLSLFIKNLFIVLATPFLFGIIDSFVLGTLGYSQYEIITSFDPTRVKSEVISKYTFIFSALTIIILIVILLVYYSLIKKEKIFEI</sequence>
<reference evidence="2 3" key="1">
    <citation type="submission" date="2019-10" db="EMBL/GenBank/DDBJ databases">
        <title>Alkalibaculum tamaniensis sp.nov., a new alkaliphilic acetogen, isolated on methoxylated aromatics from a mud volcano.</title>
        <authorList>
            <person name="Khomyakova M.A."/>
            <person name="Merkel A.Y."/>
            <person name="Bonch-Osmolovskaya E.A."/>
            <person name="Slobodkin A.I."/>
        </authorList>
    </citation>
    <scope>NUCLEOTIDE SEQUENCE [LARGE SCALE GENOMIC DNA]</scope>
    <source>
        <strain evidence="2 3">M08DMB</strain>
    </source>
</reference>
<evidence type="ECO:0000313" key="2">
    <source>
        <dbReference type="EMBL" id="MPW26363.1"/>
    </source>
</evidence>
<evidence type="ECO:0000256" key="1">
    <source>
        <dbReference type="SAM" id="Phobius"/>
    </source>
</evidence>